<feature type="transmembrane region" description="Helical" evidence="6">
    <location>
        <begin position="20"/>
        <end position="43"/>
    </location>
</feature>
<accession>A0ABW4LUK7</accession>
<proteinExistence type="predicted"/>
<dbReference type="Proteomes" id="UP001597214">
    <property type="component" value="Unassembled WGS sequence"/>
</dbReference>
<feature type="transmembrane region" description="Helical" evidence="6">
    <location>
        <begin position="86"/>
        <end position="109"/>
    </location>
</feature>
<evidence type="ECO:0000256" key="6">
    <source>
        <dbReference type="SAM" id="Phobius"/>
    </source>
</evidence>
<name>A0ABW4LUK7_9BACI</name>
<keyword evidence="5 6" id="KW-0472">Membrane</keyword>
<protein>
    <submittedName>
        <fullName evidence="7">Cytochrome c oxidase assembly protein</fullName>
    </submittedName>
</protein>
<feature type="transmembrane region" description="Helical" evidence="6">
    <location>
        <begin position="129"/>
        <end position="150"/>
    </location>
</feature>
<evidence type="ECO:0000256" key="5">
    <source>
        <dbReference type="ARBA" id="ARBA00023136"/>
    </source>
</evidence>
<keyword evidence="2" id="KW-1003">Cell membrane</keyword>
<keyword evidence="4 6" id="KW-1133">Transmembrane helix</keyword>
<evidence type="ECO:0000256" key="4">
    <source>
        <dbReference type="ARBA" id="ARBA00022989"/>
    </source>
</evidence>
<comment type="subcellular location">
    <subcellularLocation>
        <location evidence="1">Cell membrane</location>
        <topology evidence="1">Multi-pass membrane protein</topology>
    </subcellularLocation>
</comment>
<comment type="caution">
    <text evidence="7">The sequence shown here is derived from an EMBL/GenBank/DDBJ whole genome shotgun (WGS) entry which is preliminary data.</text>
</comment>
<gene>
    <name evidence="7" type="ORF">ACFSCX_14725</name>
</gene>
<sequence>MNVLNHIHHGENVHYGNPILSQSLLATLFMLGIILYGFAVFRLYRKHKRWPLYKLILWGLGSCLVLFTVMGPFATQAHYDFKVHMIGHLFLGMFAPLLMAMSSPMTLLFKSVHVSVARKIAFLLKCWQVRLITHPIVATLLNIGGLWVLYTTDLYLLMHNNSVLYFFIHLHVFIAGYVFTISMVYMDPVIHRFSVLYRSIVFILALAAHGILSKYLYSNPPYGVPLKDAEQGAMIMYYGGDLIDGILLVLIFMQWYRRNGQPKPEMVMVFDSK</sequence>
<reference evidence="8" key="1">
    <citation type="journal article" date="2019" name="Int. J. Syst. Evol. Microbiol.">
        <title>The Global Catalogue of Microorganisms (GCM) 10K type strain sequencing project: providing services to taxonomists for standard genome sequencing and annotation.</title>
        <authorList>
            <consortium name="The Broad Institute Genomics Platform"/>
            <consortium name="The Broad Institute Genome Sequencing Center for Infectious Disease"/>
            <person name="Wu L."/>
            <person name="Ma J."/>
        </authorList>
    </citation>
    <scope>NUCLEOTIDE SEQUENCE [LARGE SCALE GENOMIC DNA]</scope>
    <source>
        <strain evidence="8">CCUG 49339</strain>
    </source>
</reference>
<keyword evidence="8" id="KW-1185">Reference proteome</keyword>
<feature type="transmembrane region" description="Helical" evidence="6">
    <location>
        <begin position="55"/>
        <end position="74"/>
    </location>
</feature>
<feature type="transmembrane region" description="Helical" evidence="6">
    <location>
        <begin position="195"/>
        <end position="215"/>
    </location>
</feature>
<dbReference type="InterPro" id="IPR019108">
    <property type="entry name" value="Caa3_assmbl_CtaG-rel"/>
</dbReference>
<dbReference type="EMBL" id="JBHUEM010000024">
    <property type="protein sequence ID" value="MFD1737788.1"/>
    <property type="molecule type" value="Genomic_DNA"/>
</dbReference>
<organism evidence="7 8">
    <name type="scientific">Bacillus salitolerans</name>
    <dbReference type="NCBI Taxonomy" id="1437434"/>
    <lineage>
        <taxon>Bacteria</taxon>
        <taxon>Bacillati</taxon>
        <taxon>Bacillota</taxon>
        <taxon>Bacilli</taxon>
        <taxon>Bacillales</taxon>
        <taxon>Bacillaceae</taxon>
        <taxon>Bacillus</taxon>
    </lineage>
</organism>
<feature type="transmembrane region" description="Helical" evidence="6">
    <location>
        <begin position="162"/>
        <end position="183"/>
    </location>
</feature>
<evidence type="ECO:0000256" key="1">
    <source>
        <dbReference type="ARBA" id="ARBA00004651"/>
    </source>
</evidence>
<evidence type="ECO:0000313" key="7">
    <source>
        <dbReference type="EMBL" id="MFD1737788.1"/>
    </source>
</evidence>
<dbReference type="Pfam" id="PF09678">
    <property type="entry name" value="Caa3_CtaG"/>
    <property type="match status" value="1"/>
</dbReference>
<keyword evidence="3 6" id="KW-0812">Transmembrane</keyword>
<evidence type="ECO:0000313" key="8">
    <source>
        <dbReference type="Proteomes" id="UP001597214"/>
    </source>
</evidence>
<evidence type="ECO:0000256" key="2">
    <source>
        <dbReference type="ARBA" id="ARBA00022475"/>
    </source>
</evidence>
<evidence type="ECO:0000256" key="3">
    <source>
        <dbReference type="ARBA" id="ARBA00022692"/>
    </source>
</evidence>
<dbReference type="RefSeq" id="WP_377929008.1">
    <property type="nucleotide sequence ID" value="NZ_JBHUEM010000024.1"/>
</dbReference>
<feature type="transmembrane region" description="Helical" evidence="6">
    <location>
        <begin position="235"/>
        <end position="256"/>
    </location>
</feature>